<accession>A0A840S9J1</accession>
<evidence type="ECO:0000256" key="4">
    <source>
        <dbReference type="SAM" id="Phobius"/>
    </source>
</evidence>
<evidence type="ECO:0000313" key="9">
    <source>
        <dbReference type="Proteomes" id="UP000593591"/>
    </source>
</evidence>
<evidence type="ECO:0000313" key="7">
    <source>
        <dbReference type="EMBL" id="QOS39946.1"/>
    </source>
</evidence>
<evidence type="ECO:0000256" key="3">
    <source>
        <dbReference type="ARBA" id="ARBA00023014"/>
    </source>
</evidence>
<keyword evidence="3" id="KW-0411">Iron-sulfur</keyword>
<dbReference type="GO" id="GO:0051536">
    <property type="term" value="F:iron-sulfur cluster binding"/>
    <property type="evidence" value="ECO:0007669"/>
    <property type="project" value="UniProtKB-KW"/>
</dbReference>
<evidence type="ECO:0000259" key="5">
    <source>
        <dbReference type="PROSITE" id="PS51379"/>
    </source>
</evidence>
<dbReference type="SUPFAM" id="SSF54862">
    <property type="entry name" value="4Fe-4S ferredoxins"/>
    <property type="match status" value="1"/>
</dbReference>
<sequence>MIVHILLSFLFILLITALLFFIFLFFIPSLKDQNVNTSSLVFSRLEENVLTGIKEPEMEKARYIAVIKTKKTADTQNFIYKGIQDCSIYFETFEKGGIYSSSCIGFGSCIKSCSRNAIIIRNNMAEITPFCDGCGECLSSCPKKLISLVDRNKISEETSNNRGKLFKLLLKCYKILGQDRA</sequence>
<dbReference type="InterPro" id="IPR017896">
    <property type="entry name" value="4Fe4S_Fe-S-bd"/>
</dbReference>
<dbReference type="Gene3D" id="3.30.70.20">
    <property type="match status" value="1"/>
</dbReference>
<evidence type="ECO:0000313" key="8">
    <source>
        <dbReference type="Proteomes" id="UP000578697"/>
    </source>
</evidence>
<dbReference type="InterPro" id="IPR017900">
    <property type="entry name" value="4Fe4S_Fe_S_CS"/>
</dbReference>
<keyword evidence="2" id="KW-0408">Iron</keyword>
<evidence type="ECO:0000256" key="2">
    <source>
        <dbReference type="ARBA" id="ARBA00023004"/>
    </source>
</evidence>
<dbReference type="EMBL" id="JACHFR010000001">
    <property type="protein sequence ID" value="MBB5218357.1"/>
    <property type="molecule type" value="Genomic_DNA"/>
</dbReference>
<dbReference type="KEGG" id="trc:DYE49_05545"/>
<dbReference type="PROSITE" id="PS51379">
    <property type="entry name" value="4FE4S_FER_2"/>
    <property type="match status" value="1"/>
</dbReference>
<reference evidence="7 9" key="1">
    <citation type="submission" date="2018-08" db="EMBL/GenBank/DDBJ databases">
        <title>The first complete genome of Treponema rectale (CHPAT), a commensal spirochete of the bovine rectum.</title>
        <authorList>
            <person name="Staton G.J."/>
            <person name="Clegg S.R."/>
            <person name="Carter S.D."/>
            <person name="Radford A.D."/>
            <person name="Darby A."/>
            <person name="Hall N."/>
            <person name="Birtles R.J."/>
            <person name="Evans N.J."/>
        </authorList>
    </citation>
    <scope>NUCLEOTIDE SEQUENCE [LARGE SCALE GENOMIC DNA]</scope>
    <source>
        <strain evidence="7 9">CHPA</strain>
    </source>
</reference>
<dbReference type="EMBL" id="CP031517">
    <property type="protein sequence ID" value="QOS39946.1"/>
    <property type="molecule type" value="Genomic_DNA"/>
</dbReference>
<evidence type="ECO:0000256" key="1">
    <source>
        <dbReference type="ARBA" id="ARBA00022723"/>
    </source>
</evidence>
<name>A0A840S9J1_9SPIR</name>
<keyword evidence="4" id="KW-1133">Transmembrane helix</keyword>
<dbReference type="RefSeq" id="WP_184651777.1">
    <property type="nucleotide sequence ID" value="NZ_JACHFR010000001.1"/>
</dbReference>
<keyword evidence="8" id="KW-1185">Reference proteome</keyword>
<feature type="transmembrane region" description="Helical" evidence="4">
    <location>
        <begin position="6"/>
        <end position="27"/>
    </location>
</feature>
<keyword evidence="4" id="KW-0472">Membrane</keyword>
<dbReference type="AlphaFoldDB" id="A0A840S9J1"/>
<dbReference type="PROSITE" id="PS00198">
    <property type="entry name" value="4FE4S_FER_1"/>
    <property type="match status" value="1"/>
</dbReference>
<feature type="domain" description="4Fe-4S ferredoxin-type" evidence="5">
    <location>
        <begin position="123"/>
        <end position="151"/>
    </location>
</feature>
<dbReference type="Proteomes" id="UP000593591">
    <property type="component" value="Chromosome"/>
</dbReference>
<organism evidence="6 8">
    <name type="scientific">Treponema rectale</name>
    <dbReference type="NCBI Taxonomy" id="744512"/>
    <lineage>
        <taxon>Bacteria</taxon>
        <taxon>Pseudomonadati</taxon>
        <taxon>Spirochaetota</taxon>
        <taxon>Spirochaetia</taxon>
        <taxon>Spirochaetales</taxon>
        <taxon>Treponemataceae</taxon>
        <taxon>Treponema</taxon>
    </lineage>
</organism>
<proteinExistence type="predicted"/>
<reference evidence="6 8" key="2">
    <citation type="submission" date="2020-08" db="EMBL/GenBank/DDBJ databases">
        <title>Genomic Encyclopedia of Type Strains, Phase IV (KMG-IV): sequencing the most valuable type-strain genomes for metagenomic binning, comparative biology and taxonomic classification.</title>
        <authorList>
            <person name="Goeker M."/>
        </authorList>
    </citation>
    <scope>NUCLEOTIDE SEQUENCE [LARGE SCALE GENOMIC DNA]</scope>
    <source>
        <strain evidence="6 8">DSM 103679</strain>
    </source>
</reference>
<protein>
    <submittedName>
        <fullName evidence="6">Ferredoxin</fullName>
    </submittedName>
</protein>
<keyword evidence="1" id="KW-0479">Metal-binding</keyword>
<gene>
    <name evidence="7" type="ORF">DYE49_05545</name>
    <name evidence="6" type="ORF">HNP77_000701</name>
</gene>
<keyword evidence="4" id="KW-0812">Transmembrane</keyword>
<evidence type="ECO:0000313" key="6">
    <source>
        <dbReference type="EMBL" id="MBB5218357.1"/>
    </source>
</evidence>
<dbReference type="GO" id="GO:0046872">
    <property type="term" value="F:metal ion binding"/>
    <property type="evidence" value="ECO:0007669"/>
    <property type="project" value="UniProtKB-KW"/>
</dbReference>
<dbReference type="Proteomes" id="UP000578697">
    <property type="component" value="Unassembled WGS sequence"/>
</dbReference>